<dbReference type="GO" id="GO:0005886">
    <property type="term" value="C:plasma membrane"/>
    <property type="evidence" value="ECO:0007669"/>
    <property type="project" value="TreeGrafter"/>
</dbReference>
<dbReference type="InterPro" id="IPR003594">
    <property type="entry name" value="HATPase_dom"/>
</dbReference>
<organism evidence="14 15">
    <name type="scientific">Oricola thermophila</name>
    <dbReference type="NCBI Taxonomy" id="2742145"/>
    <lineage>
        <taxon>Bacteria</taxon>
        <taxon>Pseudomonadati</taxon>
        <taxon>Pseudomonadota</taxon>
        <taxon>Alphaproteobacteria</taxon>
        <taxon>Hyphomicrobiales</taxon>
        <taxon>Ahrensiaceae</taxon>
        <taxon>Oricola</taxon>
    </lineage>
</organism>
<dbReference type="GO" id="GO:0000155">
    <property type="term" value="F:phosphorelay sensor kinase activity"/>
    <property type="evidence" value="ECO:0007669"/>
    <property type="project" value="InterPro"/>
</dbReference>
<proteinExistence type="predicted"/>
<dbReference type="Gene3D" id="3.30.565.10">
    <property type="entry name" value="Histidine kinase-like ATPase, C-terminal domain"/>
    <property type="match status" value="1"/>
</dbReference>
<feature type="domain" description="Histidine kinase" evidence="12">
    <location>
        <begin position="253"/>
        <end position="454"/>
    </location>
</feature>
<dbReference type="InterPro" id="IPR050428">
    <property type="entry name" value="TCS_sensor_his_kinase"/>
</dbReference>
<dbReference type="EMBL" id="CP054836">
    <property type="protein sequence ID" value="QKV19256.1"/>
    <property type="molecule type" value="Genomic_DNA"/>
</dbReference>
<dbReference type="AlphaFoldDB" id="A0A6N1VE96"/>
<dbReference type="InterPro" id="IPR036890">
    <property type="entry name" value="HATPase_C_sf"/>
</dbReference>
<keyword evidence="6 11" id="KW-0812">Transmembrane</keyword>
<dbReference type="SMART" id="SM00387">
    <property type="entry name" value="HATPase_c"/>
    <property type="match status" value="1"/>
</dbReference>
<evidence type="ECO:0000256" key="11">
    <source>
        <dbReference type="SAM" id="Phobius"/>
    </source>
</evidence>
<evidence type="ECO:0000256" key="9">
    <source>
        <dbReference type="ARBA" id="ARBA00023012"/>
    </source>
</evidence>
<feature type="transmembrane region" description="Helical" evidence="11">
    <location>
        <begin position="12"/>
        <end position="38"/>
    </location>
</feature>
<keyword evidence="15" id="KW-1185">Reference proteome</keyword>
<evidence type="ECO:0000313" key="14">
    <source>
        <dbReference type="EMBL" id="QKV19256.1"/>
    </source>
</evidence>
<dbReference type="RefSeq" id="WP_175277148.1">
    <property type="nucleotide sequence ID" value="NZ_CP054836.1"/>
</dbReference>
<dbReference type="KEGG" id="orm:HTY61_12715"/>
<evidence type="ECO:0000256" key="3">
    <source>
        <dbReference type="ARBA" id="ARBA00012438"/>
    </source>
</evidence>
<evidence type="ECO:0000256" key="10">
    <source>
        <dbReference type="ARBA" id="ARBA00023136"/>
    </source>
</evidence>
<dbReference type="InterPro" id="IPR005467">
    <property type="entry name" value="His_kinase_dom"/>
</dbReference>
<dbReference type="SUPFAM" id="SSF55874">
    <property type="entry name" value="ATPase domain of HSP90 chaperone/DNA topoisomerase II/histidine kinase"/>
    <property type="match status" value="1"/>
</dbReference>
<comment type="subcellular location">
    <subcellularLocation>
        <location evidence="2">Membrane</location>
    </subcellularLocation>
</comment>
<dbReference type="EC" id="2.7.13.3" evidence="3"/>
<reference evidence="14 15" key="1">
    <citation type="submission" date="2020-06" db="EMBL/GenBank/DDBJ databases">
        <title>Oricola thermophila sp. nov. isolated from a tidal sediments.</title>
        <authorList>
            <person name="Kwon K.K."/>
            <person name="Yang S.-H."/>
            <person name="Park M.-J."/>
        </authorList>
    </citation>
    <scope>NUCLEOTIDE SEQUENCE [LARGE SCALE GENOMIC DNA]</scope>
    <source>
        <strain evidence="14 15">MEBiC13590</strain>
    </source>
</reference>
<name>A0A6N1VE96_9HYPH</name>
<feature type="transmembrane region" description="Helical" evidence="11">
    <location>
        <begin position="174"/>
        <end position="193"/>
    </location>
</feature>
<keyword evidence="5" id="KW-0808">Transferase</keyword>
<dbReference type="PANTHER" id="PTHR45436">
    <property type="entry name" value="SENSOR HISTIDINE KINASE YKOH"/>
    <property type="match status" value="1"/>
</dbReference>
<accession>A0A6N1VE96</accession>
<evidence type="ECO:0000256" key="6">
    <source>
        <dbReference type="ARBA" id="ARBA00022692"/>
    </source>
</evidence>
<keyword evidence="10 11" id="KW-0472">Membrane</keyword>
<dbReference type="PRINTS" id="PR00344">
    <property type="entry name" value="BCTRLSENSOR"/>
</dbReference>
<dbReference type="PROSITE" id="PS50109">
    <property type="entry name" value="HIS_KIN"/>
    <property type="match status" value="1"/>
</dbReference>
<dbReference type="PROSITE" id="PS50885">
    <property type="entry name" value="HAMP"/>
    <property type="match status" value="1"/>
</dbReference>
<keyword evidence="8 11" id="KW-1133">Transmembrane helix</keyword>
<gene>
    <name evidence="14" type="ORF">HTY61_12715</name>
</gene>
<evidence type="ECO:0000256" key="7">
    <source>
        <dbReference type="ARBA" id="ARBA00022777"/>
    </source>
</evidence>
<evidence type="ECO:0000256" key="2">
    <source>
        <dbReference type="ARBA" id="ARBA00004370"/>
    </source>
</evidence>
<keyword evidence="7 14" id="KW-0418">Kinase</keyword>
<comment type="catalytic activity">
    <reaction evidence="1">
        <text>ATP + protein L-histidine = ADP + protein N-phospho-L-histidine.</text>
        <dbReference type="EC" id="2.7.13.3"/>
    </reaction>
</comment>
<evidence type="ECO:0000259" key="13">
    <source>
        <dbReference type="PROSITE" id="PS50885"/>
    </source>
</evidence>
<feature type="domain" description="HAMP" evidence="13">
    <location>
        <begin position="194"/>
        <end position="245"/>
    </location>
</feature>
<dbReference type="SUPFAM" id="SSF47384">
    <property type="entry name" value="Homodimeric domain of signal transducing histidine kinase"/>
    <property type="match status" value="1"/>
</dbReference>
<keyword evidence="9" id="KW-0902">Two-component regulatory system</keyword>
<dbReference type="Gene3D" id="1.10.287.130">
    <property type="match status" value="1"/>
</dbReference>
<evidence type="ECO:0000256" key="8">
    <source>
        <dbReference type="ARBA" id="ARBA00022989"/>
    </source>
</evidence>
<protein>
    <recommendedName>
        <fullName evidence="3">histidine kinase</fullName>
        <ecNumber evidence="3">2.7.13.3</ecNumber>
    </recommendedName>
</protein>
<dbReference type="Pfam" id="PF02518">
    <property type="entry name" value="HATPase_c"/>
    <property type="match status" value="1"/>
</dbReference>
<dbReference type="InterPro" id="IPR003660">
    <property type="entry name" value="HAMP_dom"/>
</dbReference>
<evidence type="ECO:0000313" key="15">
    <source>
        <dbReference type="Proteomes" id="UP000509367"/>
    </source>
</evidence>
<evidence type="ECO:0000256" key="1">
    <source>
        <dbReference type="ARBA" id="ARBA00000085"/>
    </source>
</evidence>
<sequence length="454" mass="48297">MIRPFARRSLRLRLMAFAAGIMAVTLIVAGFGLTALFARNLERRVGQELDTHVAQIAGALRFSPDGEISLAREPADPRFNRVFGGLYWQVTDTGTGASLRSRSLWDTELALPDDLLAPGVVHVHEIAGPRGSSLLVHEQAVVVDAGATDRRIRLSVAIDTRELDELRAGFARDIAPALVVAGLVLLIGFAVQIRAGLQPMDTLRAAIADIRAGRRKRLDGAVPSEVAPLVEEVNTLLDHQEAAMLRARDRAADLAHGLKTPLTALAADARKLRDLGAAEIADDIDELAGRMRVHVEREMARARLRHGAAAPAVALAPAAAAIVRALERTPAAEGKQVAADVPPDLAARVDSDDFNEILGNLAENAVRHAASRVLISARRDGDIVRIAVEDDGPGVDEERRAEILRRGRRLDEGGRGAAGLGLAIVGDILAETGGRLDLGTSRLGGLSATVELKA</sequence>
<evidence type="ECO:0000256" key="5">
    <source>
        <dbReference type="ARBA" id="ARBA00022679"/>
    </source>
</evidence>
<evidence type="ECO:0000256" key="4">
    <source>
        <dbReference type="ARBA" id="ARBA00022553"/>
    </source>
</evidence>
<evidence type="ECO:0000259" key="12">
    <source>
        <dbReference type="PROSITE" id="PS50109"/>
    </source>
</evidence>
<dbReference type="Proteomes" id="UP000509367">
    <property type="component" value="Chromosome"/>
</dbReference>
<dbReference type="PANTHER" id="PTHR45436:SF5">
    <property type="entry name" value="SENSOR HISTIDINE KINASE TRCS"/>
    <property type="match status" value="1"/>
</dbReference>
<dbReference type="InterPro" id="IPR004358">
    <property type="entry name" value="Sig_transdc_His_kin-like_C"/>
</dbReference>
<dbReference type="InterPro" id="IPR036097">
    <property type="entry name" value="HisK_dim/P_sf"/>
</dbReference>
<keyword evidence="4" id="KW-0597">Phosphoprotein</keyword>